<name>A0A4S4DPC7_CAMSN</name>
<dbReference type="Pfam" id="PF01409">
    <property type="entry name" value="tRNA-synt_2d"/>
    <property type="match status" value="1"/>
</dbReference>
<dbReference type="Gene3D" id="3.30.930.10">
    <property type="entry name" value="Bira Bifunctional Protein, Domain 2"/>
    <property type="match status" value="1"/>
</dbReference>
<dbReference type="InterPro" id="IPR002319">
    <property type="entry name" value="Phenylalanyl-tRNA_Synthase"/>
</dbReference>
<evidence type="ECO:0000256" key="2">
    <source>
        <dbReference type="ARBA" id="ARBA00022741"/>
    </source>
</evidence>
<feature type="domain" description="Phenylalanyl-tRNA synthetase" evidence="6">
    <location>
        <begin position="125"/>
        <end position="218"/>
    </location>
</feature>
<evidence type="ECO:0000313" key="8">
    <source>
        <dbReference type="Proteomes" id="UP000306102"/>
    </source>
</evidence>
<dbReference type="AlphaFoldDB" id="A0A4S4DPC7"/>
<dbReference type="GO" id="GO:0000049">
    <property type="term" value="F:tRNA binding"/>
    <property type="evidence" value="ECO:0007669"/>
    <property type="project" value="InterPro"/>
</dbReference>
<evidence type="ECO:0000259" key="6">
    <source>
        <dbReference type="Pfam" id="PF01409"/>
    </source>
</evidence>
<proteinExistence type="predicted"/>
<dbReference type="EMBL" id="SDRB02010692">
    <property type="protein sequence ID" value="THG04912.1"/>
    <property type="molecule type" value="Genomic_DNA"/>
</dbReference>
<dbReference type="FunFam" id="3.30.930.10:FF:000082">
    <property type="entry name" value="Phenylalanine--tRNA ligase chloroplastic/mitochondrial"/>
    <property type="match status" value="1"/>
</dbReference>
<dbReference type="InterPro" id="IPR045864">
    <property type="entry name" value="aa-tRNA-synth_II/BPL/LPL"/>
</dbReference>
<keyword evidence="3" id="KW-0067">ATP-binding</keyword>
<evidence type="ECO:0000256" key="3">
    <source>
        <dbReference type="ARBA" id="ARBA00022840"/>
    </source>
</evidence>
<dbReference type="GO" id="GO:0004826">
    <property type="term" value="F:phenylalanine-tRNA ligase activity"/>
    <property type="evidence" value="ECO:0007669"/>
    <property type="project" value="TreeGrafter"/>
</dbReference>
<evidence type="ECO:0000256" key="5">
    <source>
        <dbReference type="ARBA" id="ARBA00023146"/>
    </source>
</evidence>
<dbReference type="GO" id="GO:0005739">
    <property type="term" value="C:mitochondrion"/>
    <property type="evidence" value="ECO:0007669"/>
    <property type="project" value="TreeGrafter"/>
</dbReference>
<dbReference type="GO" id="GO:0005524">
    <property type="term" value="F:ATP binding"/>
    <property type="evidence" value="ECO:0007669"/>
    <property type="project" value="UniProtKB-KW"/>
</dbReference>
<keyword evidence="8" id="KW-1185">Reference proteome</keyword>
<keyword evidence="1" id="KW-0436">Ligase</keyword>
<gene>
    <name evidence="7" type="ORF">TEA_005730</name>
</gene>
<comment type="caution">
    <text evidence="7">The sequence shown here is derived from an EMBL/GenBank/DDBJ whole genome shotgun (WGS) entry which is preliminary data.</text>
</comment>
<dbReference type="Proteomes" id="UP000306102">
    <property type="component" value="Unassembled WGS sequence"/>
</dbReference>
<dbReference type="GO" id="GO:0006432">
    <property type="term" value="P:phenylalanyl-tRNA aminoacylation"/>
    <property type="evidence" value="ECO:0007669"/>
    <property type="project" value="TreeGrafter"/>
</dbReference>
<dbReference type="PANTHER" id="PTHR11538:SF41">
    <property type="entry name" value="PHENYLALANINE--TRNA LIGASE, MITOCHONDRIAL"/>
    <property type="match status" value="1"/>
</dbReference>
<organism evidence="7 8">
    <name type="scientific">Camellia sinensis var. sinensis</name>
    <name type="common">China tea</name>
    <dbReference type="NCBI Taxonomy" id="542762"/>
    <lineage>
        <taxon>Eukaryota</taxon>
        <taxon>Viridiplantae</taxon>
        <taxon>Streptophyta</taxon>
        <taxon>Embryophyta</taxon>
        <taxon>Tracheophyta</taxon>
        <taxon>Spermatophyta</taxon>
        <taxon>Magnoliopsida</taxon>
        <taxon>eudicotyledons</taxon>
        <taxon>Gunneridae</taxon>
        <taxon>Pentapetalae</taxon>
        <taxon>asterids</taxon>
        <taxon>Ericales</taxon>
        <taxon>Theaceae</taxon>
        <taxon>Camellia</taxon>
    </lineage>
</organism>
<evidence type="ECO:0000313" key="7">
    <source>
        <dbReference type="EMBL" id="THG04912.1"/>
    </source>
</evidence>
<reference evidence="7 8" key="1">
    <citation type="journal article" date="2018" name="Proc. Natl. Acad. Sci. U.S.A.">
        <title>Draft genome sequence of Camellia sinensis var. sinensis provides insights into the evolution of the tea genome and tea quality.</title>
        <authorList>
            <person name="Wei C."/>
            <person name="Yang H."/>
            <person name="Wang S."/>
            <person name="Zhao J."/>
            <person name="Liu C."/>
            <person name="Gao L."/>
            <person name="Xia E."/>
            <person name="Lu Y."/>
            <person name="Tai Y."/>
            <person name="She G."/>
            <person name="Sun J."/>
            <person name="Cao H."/>
            <person name="Tong W."/>
            <person name="Gao Q."/>
            <person name="Li Y."/>
            <person name="Deng W."/>
            <person name="Jiang X."/>
            <person name="Wang W."/>
            <person name="Chen Q."/>
            <person name="Zhang S."/>
            <person name="Li H."/>
            <person name="Wu J."/>
            <person name="Wang P."/>
            <person name="Li P."/>
            <person name="Shi C."/>
            <person name="Zheng F."/>
            <person name="Jian J."/>
            <person name="Huang B."/>
            <person name="Shan D."/>
            <person name="Shi M."/>
            <person name="Fang C."/>
            <person name="Yue Y."/>
            <person name="Li F."/>
            <person name="Li D."/>
            <person name="Wei S."/>
            <person name="Han B."/>
            <person name="Jiang C."/>
            <person name="Yin Y."/>
            <person name="Xia T."/>
            <person name="Zhang Z."/>
            <person name="Bennetzen J.L."/>
            <person name="Zhao S."/>
            <person name="Wan X."/>
        </authorList>
    </citation>
    <scope>NUCLEOTIDE SEQUENCE [LARGE SCALE GENOMIC DNA]</scope>
    <source>
        <strain evidence="8">cv. Shuchazao</strain>
        <tissue evidence="7">Leaf</tissue>
    </source>
</reference>
<keyword evidence="5" id="KW-0030">Aminoacyl-tRNA synthetase</keyword>
<evidence type="ECO:0000256" key="4">
    <source>
        <dbReference type="ARBA" id="ARBA00022917"/>
    </source>
</evidence>
<keyword evidence="4" id="KW-0648">Protein biosynthesis</keyword>
<dbReference type="PANTHER" id="PTHR11538">
    <property type="entry name" value="PHENYLALANYL-TRNA SYNTHETASE"/>
    <property type="match status" value="1"/>
</dbReference>
<keyword evidence="2" id="KW-0547">Nucleotide-binding</keyword>
<sequence>MAASSVRRHRAACDGGKRATAARHVSLQLSHLLNLLRPHAHRFTKQKAKTNSHRLCVRQSSDKTLPFPLVLKVSSIELIYVVRDDPTNNVLDSIFSKLGMQLHRRDHHPIGILKNAIYNYFDITYSGKFDKFDNLFPFVSVKMNFDDVLVPEDHVSRSYNDTYYVDSQTVLRCHICAHQAELLRKGHTHFLVTGDVYRRDSIDSTHRPVFHQMEGFRVFTPDDWEPSGMDGTSYVAEDLKKCLEGLARHLFGTV</sequence>
<dbReference type="SUPFAM" id="SSF55681">
    <property type="entry name" value="Class II aaRS and biotin synthetases"/>
    <property type="match status" value="1"/>
</dbReference>
<evidence type="ECO:0000256" key="1">
    <source>
        <dbReference type="ARBA" id="ARBA00022598"/>
    </source>
</evidence>
<dbReference type="STRING" id="542762.A0A4S4DPC7"/>
<accession>A0A4S4DPC7</accession>
<protein>
    <recommendedName>
        <fullName evidence="6">Phenylalanyl-tRNA synthetase domain-containing protein</fullName>
    </recommendedName>
</protein>